<organism evidence="2 3">
    <name type="scientific">Prorocentrum cordatum</name>
    <dbReference type="NCBI Taxonomy" id="2364126"/>
    <lineage>
        <taxon>Eukaryota</taxon>
        <taxon>Sar</taxon>
        <taxon>Alveolata</taxon>
        <taxon>Dinophyceae</taxon>
        <taxon>Prorocentrales</taxon>
        <taxon>Prorocentraceae</taxon>
        <taxon>Prorocentrum</taxon>
    </lineage>
</organism>
<gene>
    <name evidence="2" type="ORF">PCOR1329_LOCUS54009</name>
</gene>
<evidence type="ECO:0000313" key="2">
    <source>
        <dbReference type="EMBL" id="CAK0866971.1"/>
    </source>
</evidence>
<keyword evidence="3" id="KW-1185">Reference proteome</keyword>
<dbReference type="Proteomes" id="UP001189429">
    <property type="component" value="Unassembled WGS sequence"/>
</dbReference>
<evidence type="ECO:0000256" key="1">
    <source>
        <dbReference type="SAM" id="MobiDB-lite"/>
    </source>
</evidence>
<proteinExistence type="predicted"/>
<reference evidence="2" key="1">
    <citation type="submission" date="2023-10" db="EMBL/GenBank/DDBJ databases">
        <authorList>
            <person name="Chen Y."/>
            <person name="Shah S."/>
            <person name="Dougan E. K."/>
            <person name="Thang M."/>
            <person name="Chan C."/>
        </authorList>
    </citation>
    <scope>NUCLEOTIDE SEQUENCE [LARGE SCALE GENOMIC DNA]</scope>
</reference>
<dbReference type="InterPro" id="IPR036652">
    <property type="entry name" value="YjeF_N_dom_sf"/>
</dbReference>
<dbReference type="SUPFAM" id="SSF64153">
    <property type="entry name" value="YjeF N-terminal domain-like"/>
    <property type="match status" value="1"/>
</dbReference>
<evidence type="ECO:0000313" key="3">
    <source>
        <dbReference type="Proteomes" id="UP001189429"/>
    </source>
</evidence>
<protein>
    <submittedName>
        <fullName evidence="2">Uncharacterized protein</fullName>
    </submittedName>
</protein>
<feature type="compositionally biased region" description="Low complexity" evidence="1">
    <location>
        <begin position="144"/>
        <end position="153"/>
    </location>
</feature>
<feature type="region of interest" description="Disordered" evidence="1">
    <location>
        <begin position="106"/>
        <end position="163"/>
    </location>
</feature>
<name>A0ABN9V2Z3_9DINO</name>
<accession>A0ABN9V2Z3</accession>
<comment type="caution">
    <text evidence="2">The sequence shown here is derived from an EMBL/GenBank/DDBJ whole genome shotgun (WGS) entry which is preliminary data.</text>
</comment>
<feature type="compositionally biased region" description="Basic residues" evidence="1">
    <location>
        <begin position="125"/>
        <end position="139"/>
    </location>
</feature>
<dbReference type="Gene3D" id="3.40.50.10260">
    <property type="entry name" value="YjeF N-terminal domain"/>
    <property type="match status" value="1"/>
</dbReference>
<dbReference type="EMBL" id="CAUYUJ010016593">
    <property type="protein sequence ID" value="CAK0866971.1"/>
    <property type="molecule type" value="Genomic_DNA"/>
</dbReference>
<sequence length="366" mass="38999">MPTNASRGQSYQRRLAGVALLMLAMPVAGRWLPSLARAFLSRVAAPATMSRAAAPACQASAEAAGGTSARAGLELPEPGAGHSGGCGPDVGRGCVLHRPADGARGAERGLRLGEGDVPGGVAPVRAHRQRPWQQRRRRPGGGQAPAPLRLPAQSGVPQDGEAGPRLIAGNELYRRLTLQLAQLSVPVVSEWTPPAAGEADVIVDAIFGFSFKGWRGGGKDHPDAPFDEIVRFLSAEGQDDDDDDYDDNDNDELMTLLQAGPPDSDALRPEMLVSLTAPKLCARLFQGRFHYLGEAASCRRTSRRRTSWSCRDTPVRSSASAWLRLDLVDCAWCTAPQAHPSCFGRAPVGGPCRGRAPWTARLRPGW</sequence>